<proteinExistence type="predicted"/>
<evidence type="ECO:0000313" key="2">
    <source>
        <dbReference type="Proteomes" id="UP000714275"/>
    </source>
</evidence>
<name>A0A9P7A7C3_9AGAM</name>
<keyword evidence="2" id="KW-1185">Reference proteome</keyword>
<evidence type="ECO:0000313" key="1">
    <source>
        <dbReference type="EMBL" id="KAG1783433.1"/>
    </source>
</evidence>
<accession>A0A9P7A7C3</accession>
<dbReference type="InterPro" id="IPR036770">
    <property type="entry name" value="Ankyrin_rpt-contain_sf"/>
</dbReference>
<comment type="caution">
    <text evidence="1">The sequence shown here is derived from an EMBL/GenBank/DDBJ whole genome shotgun (WGS) entry which is preliminary data.</text>
</comment>
<dbReference type="Gene3D" id="1.25.40.20">
    <property type="entry name" value="Ankyrin repeat-containing domain"/>
    <property type="match status" value="1"/>
</dbReference>
<evidence type="ECO:0008006" key="3">
    <source>
        <dbReference type="Google" id="ProtNLM"/>
    </source>
</evidence>
<dbReference type="OrthoDB" id="9995210at2759"/>
<dbReference type="Proteomes" id="UP000714275">
    <property type="component" value="Unassembled WGS sequence"/>
</dbReference>
<organism evidence="1 2">
    <name type="scientific">Suillus placidus</name>
    <dbReference type="NCBI Taxonomy" id="48579"/>
    <lineage>
        <taxon>Eukaryota</taxon>
        <taxon>Fungi</taxon>
        <taxon>Dikarya</taxon>
        <taxon>Basidiomycota</taxon>
        <taxon>Agaricomycotina</taxon>
        <taxon>Agaricomycetes</taxon>
        <taxon>Agaricomycetidae</taxon>
        <taxon>Boletales</taxon>
        <taxon>Suillineae</taxon>
        <taxon>Suillaceae</taxon>
        <taxon>Suillus</taxon>
    </lineage>
</organism>
<sequence>MTMEDEDKRRTINRLLLVNALTEGALEDMMEDPEYFDENTDEFLGDFNCTDALGNTGNARQGHPADVAALCGGAVDLDLYNKNGDTPLYIALKEIDDSEARLDIVAELLSCGAENKQAMPGGLTPLEYAKSRFPSEKNLHEIIANPPRDDEDEIQPEQMRKQMYDSSDFVDSKRFTDSLLITTFTFYLPDDEDGGEGSSPETE</sequence>
<dbReference type="SUPFAM" id="SSF48403">
    <property type="entry name" value="Ankyrin repeat"/>
    <property type="match status" value="1"/>
</dbReference>
<dbReference type="AlphaFoldDB" id="A0A9P7A7C3"/>
<gene>
    <name evidence="1" type="ORF">EV702DRAFT_1062424</name>
</gene>
<reference evidence="1" key="1">
    <citation type="journal article" date="2020" name="New Phytol.">
        <title>Comparative genomics reveals dynamic genome evolution in host specialist ectomycorrhizal fungi.</title>
        <authorList>
            <person name="Lofgren L.A."/>
            <person name="Nguyen N.H."/>
            <person name="Vilgalys R."/>
            <person name="Ruytinx J."/>
            <person name="Liao H.L."/>
            <person name="Branco S."/>
            <person name="Kuo A."/>
            <person name="LaButti K."/>
            <person name="Lipzen A."/>
            <person name="Andreopoulos W."/>
            <person name="Pangilinan J."/>
            <person name="Riley R."/>
            <person name="Hundley H."/>
            <person name="Na H."/>
            <person name="Barry K."/>
            <person name="Grigoriev I.V."/>
            <person name="Stajich J.E."/>
            <person name="Kennedy P.G."/>
        </authorList>
    </citation>
    <scope>NUCLEOTIDE SEQUENCE</scope>
    <source>
        <strain evidence="1">DOB743</strain>
    </source>
</reference>
<dbReference type="EMBL" id="JABBWD010000002">
    <property type="protein sequence ID" value="KAG1783433.1"/>
    <property type="molecule type" value="Genomic_DNA"/>
</dbReference>
<protein>
    <recommendedName>
        <fullName evidence="3">Ankyrin repeat protein</fullName>
    </recommendedName>
</protein>